<dbReference type="FunFam" id="2.60.120.290:FF:000005">
    <property type="entry name" value="Procollagen C-endopeptidase enhancer 1"/>
    <property type="match status" value="1"/>
</dbReference>
<evidence type="ECO:0000256" key="4">
    <source>
        <dbReference type="ARBA" id="ARBA00022542"/>
    </source>
</evidence>
<keyword evidence="8 14" id="KW-1015">Disulfide bond</keyword>
<dbReference type="InterPro" id="IPR000742">
    <property type="entry name" value="EGF"/>
</dbReference>
<dbReference type="SMART" id="SM00179">
    <property type="entry name" value="EGF_CA"/>
    <property type="match status" value="1"/>
</dbReference>
<feature type="disulfide bond" evidence="14">
    <location>
        <begin position="311"/>
        <end position="320"/>
    </location>
</feature>
<keyword evidence="6" id="KW-0732">Signal</keyword>
<evidence type="ECO:0000259" key="17">
    <source>
        <dbReference type="PROSITE" id="PS01180"/>
    </source>
</evidence>
<keyword evidence="2" id="KW-0964">Secreted</keyword>
<evidence type="ECO:0000256" key="3">
    <source>
        <dbReference type="ARBA" id="ARBA00022536"/>
    </source>
</evidence>
<proteinExistence type="predicted"/>
<feature type="disulfide bond" evidence="15">
    <location>
        <begin position="436"/>
        <end position="463"/>
    </location>
</feature>
<dbReference type="SUPFAM" id="SSF57535">
    <property type="entry name" value="Complement control module/SCR domain"/>
    <property type="match status" value="2"/>
</dbReference>
<dbReference type="InterPro" id="IPR001881">
    <property type="entry name" value="EGF-like_Ca-bd_dom"/>
</dbReference>
<reference evidence="21" key="2">
    <citation type="submission" date="2025-08" db="UniProtKB">
        <authorList>
            <consortium name="Ensembl"/>
        </authorList>
    </citation>
    <scope>IDENTIFICATION</scope>
</reference>
<dbReference type="PROSITE" id="PS50026">
    <property type="entry name" value="EGF_3"/>
    <property type="match status" value="1"/>
</dbReference>
<evidence type="ECO:0000259" key="18">
    <source>
        <dbReference type="PROSITE" id="PS50026"/>
    </source>
</evidence>
<evidence type="ECO:0000313" key="22">
    <source>
        <dbReference type="Proteomes" id="UP000694395"/>
    </source>
</evidence>
<dbReference type="FunFam" id="2.10.25.10:FF:000100">
    <property type="entry name" value="neurogenic locus notch homolog protein 3"/>
    <property type="match status" value="1"/>
</dbReference>
<comment type="subcellular location">
    <subcellularLocation>
        <location evidence="1">Secreted</location>
    </subcellularLocation>
</comment>
<dbReference type="Gene3D" id="2.10.25.10">
    <property type="entry name" value="Laminin"/>
    <property type="match status" value="1"/>
</dbReference>
<dbReference type="RefSeq" id="XP_036837690.1">
    <property type="nucleotide sequence ID" value="XM_036981795.1"/>
</dbReference>
<keyword evidence="3 14" id="KW-0245">EGF-like domain</keyword>
<evidence type="ECO:0000259" key="20">
    <source>
        <dbReference type="PROSITE" id="PS50923"/>
    </source>
</evidence>
<organism evidence="21 22">
    <name type="scientific">Oncorhynchus mykiss</name>
    <name type="common">Rainbow trout</name>
    <name type="synonym">Salmo gairdneri</name>
    <dbReference type="NCBI Taxonomy" id="8022"/>
    <lineage>
        <taxon>Eukaryota</taxon>
        <taxon>Metazoa</taxon>
        <taxon>Chordata</taxon>
        <taxon>Craniata</taxon>
        <taxon>Vertebrata</taxon>
        <taxon>Euteleostomi</taxon>
        <taxon>Actinopterygii</taxon>
        <taxon>Neopterygii</taxon>
        <taxon>Teleostei</taxon>
        <taxon>Protacanthopterygii</taxon>
        <taxon>Salmoniformes</taxon>
        <taxon>Salmonidae</taxon>
        <taxon>Salmoninae</taxon>
        <taxon>Oncorhynchus</taxon>
    </lineage>
</organism>
<evidence type="ECO:0000256" key="9">
    <source>
        <dbReference type="ARBA" id="ARBA00023180"/>
    </source>
</evidence>
<dbReference type="Gene3D" id="2.10.70.10">
    <property type="entry name" value="Complement Module, domain 1"/>
    <property type="match status" value="3"/>
</dbReference>
<feature type="domain" description="Peptidase S1" evidence="19">
    <location>
        <begin position="575"/>
        <end position="871"/>
    </location>
</feature>
<evidence type="ECO:0000256" key="11">
    <source>
        <dbReference type="ARBA" id="ARBA00040464"/>
    </source>
</evidence>
<dbReference type="GO" id="GO:0004252">
    <property type="term" value="F:serine-type endopeptidase activity"/>
    <property type="evidence" value="ECO:0007669"/>
    <property type="project" value="InterPro"/>
</dbReference>
<evidence type="ECO:0000256" key="13">
    <source>
        <dbReference type="ARBA" id="ARBA00042985"/>
    </source>
</evidence>
<feature type="compositionally biased region" description="Basic residues" evidence="16">
    <location>
        <begin position="481"/>
        <end position="499"/>
    </location>
</feature>
<evidence type="ECO:0000256" key="16">
    <source>
        <dbReference type="SAM" id="MobiDB-lite"/>
    </source>
</evidence>
<dbReference type="PANTHER" id="PTHR24254:SF9">
    <property type="entry name" value="INACTIVE SERINE PROTEASE PAMR1"/>
    <property type="match status" value="1"/>
</dbReference>
<dbReference type="GO" id="GO:0005576">
    <property type="term" value="C:extracellular region"/>
    <property type="evidence" value="ECO:0007669"/>
    <property type="project" value="UniProtKB-SubCell"/>
</dbReference>
<evidence type="ECO:0000256" key="10">
    <source>
        <dbReference type="ARBA" id="ARBA00037622"/>
    </source>
</evidence>
<dbReference type="InterPro" id="IPR035976">
    <property type="entry name" value="Sushi/SCR/CCP_sf"/>
</dbReference>
<dbReference type="Proteomes" id="UP000694395">
    <property type="component" value="Chromosome 6"/>
</dbReference>
<reference evidence="21" key="1">
    <citation type="submission" date="2020-07" db="EMBL/GenBank/DDBJ databases">
        <title>A long reads based de novo assembly of the rainbow trout Arlee double haploid line genome.</title>
        <authorList>
            <person name="Gao G."/>
            <person name="Palti Y."/>
        </authorList>
    </citation>
    <scope>NUCLEOTIDE SEQUENCE [LARGE SCALE GENOMIC DNA]</scope>
</reference>
<dbReference type="InterPro" id="IPR035914">
    <property type="entry name" value="Sperma_CUB_dom_sf"/>
</dbReference>
<dbReference type="GO" id="GO:0006508">
    <property type="term" value="P:proteolysis"/>
    <property type="evidence" value="ECO:0007669"/>
    <property type="project" value="InterPro"/>
</dbReference>
<dbReference type="InterPro" id="IPR043504">
    <property type="entry name" value="Peptidase_S1_PA_chymotrypsin"/>
</dbReference>
<dbReference type="GeneTree" id="ENSGT00940000154234"/>
<dbReference type="KEGG" id="omy:110513766"/>
<evidence type="ECO:0000256" key="14">
    <source>
        <dbReference type="PROSITE-ProRule" id="PRU00076"/>
    </source>
</evidence>
<feature type="domain" description="CUB" evidence="17">
    <location>
        <begin position="177"/>
        <end position="285"/>
    </location>
</feature>
<dbReference type="Gene3D" id="2.40.10.10">
    <property type="entry name" value="Trypsin-like serine proteases"/>
    <property type="match status" value="1"/>
</dbReference>
<feature type="domain" description="Sushi" evidence="20">
    <location>
        <begin position="327"/>
        <end position="386"/>
    </location>
</feature>
<dbReference type="PANTHER" id="PTHR24254">
    <property type="entry name" value="PROTHROMBIN"/>
    <property type="match status" value="1"/>
</dbReference>
<feature type="disulfide bond" evidence="15">
    <location>
        <begin position="357"/>
        <end position="384"/>
    </location>
</feature>
<protein>
    <recommendedName>
        <fullName evidence="11">Inactive serine protease PAMR1</fullName>
    </recommendedName>
    <alternativeName>
        <fullName evidence="13">Peptidase domain-containing protein associated with muscle regeneration 1</fullName>
    </alternativeName>
    <alternativeName>
        <fullName evidence="12">Regeneration-associated muscle protease homolog</fullName>
    </alternativeName>
</protein>
<evidence type="ECO:0000313" key="21">
    <source>
        <dbReference type="Ensembl" id="ENSOMYP00000126805.1"/>
    </source>
</evidence>
<evidence type="ECO:0000256" key="2">
    <source>
        <dbReference type="ARBA" id="ARBA00022525"/>
    </source>
</evidence>
<dbReference type="SMART" id="SM00032">
    <property type="entry name" value="CCP"/>
    <property type="match status" value="3"/>
</dbReference>
<dbReference type="Pfam" id="PF00084">
    <property type="entry name" value="Sushi"/>
    <property type="match status" value="3"/>
</dbReference>
<dbReference type="SUPFAM" id="SSF57196">
    <property type="entry name" value="EGF/Laminin"/>
    <property type="match status" value="1"/>
</dbReference>
<evidence type="ECO:0000256" key="7">
    <source>
        <dbReference type="ARBA" id="ARBA00022737"/>
    </source>
</evidence>
<dbReference type="Ensembl" id="ENSOMYT00000154058.1">
    <property type="protein sequence ID" value="ENSOMYP00000126805.1"/>
    <property type="gene ID" value="ENSOMYG00000069110.1"/>
</dbReference>
<evidence type="ECO:0000256" key="1">
    <source>
        <dbReference type="ARBA" id="ARBA00004613"/>
    </source>
</evidence>
<dbReference type="InterPro" id="IPR051659">
    <property type="entry name" value="Serine_Protease_S1-Domain"/>
</dbReference>
<dbReference type="SUPFAM" id="SSF50494">
    <property type="entry name" value="Trypsin-like serine proteases"/>
    <property type="match status" value="1"/>
</dbReference>
<keyword evidence="9" id="KW-0325">Glycoprotein</keyword>
<keyword evidence="22" id="KW-1185">Reference proteome</keyword>
<dbReference type="SMART" id="SM00181">
    <property type="entry name" value="EGF"/>
    <property type="match status" value="2"/>
</dbReference>
<dbReference type="PROSITE" id="PS50240">
    <property type="entry name" value="TRYPSIN_DOM"/>
    <property type="match status" value="1"/>
</dbReference>
<dbReference type="CDD" id="cd00041">
    <property type="entry name" value="CUB"/>
    <property type="match status" value="1"/>
</dbReference>
<feature type="domain" description="Sushi" evidence="20">
    <location>
        <begin position="514"/>
        <end position="575"/>
    </location>
</feature>
<dbReference type="CDD" id="cd00033">
    <property type="entry name" value="CCP"/>
    <property type="match status" value="2"/>
</dbReference>
<dbReference type="PROSITE" id="PS01180">
    <property type="entry name" value="CUB"/>
    <property type="match status" value="1"/>
</dbReference>
<name>A0A8K9X2E1_ONCMY</name>
<dbReference type="AlphaFoldDB" id="A0A8K9X2E1"/>
<comment type="function">
    <text evidence="10">May play a role in regeneration of skeletal muscle.</text>
</comment>
<evidence type="ECO:0000256" key="8">
    <source>
        <dbReference type="ARBA" id="ARBA00023157"/>
    </source>
</evidence>
<reference evidence="21" key="3">
    <citation type="submission" date="2025-09" db="UniProtKB">
        <authorList>
            <consortium name="Ensembl"/>
        </authorList>
    </citation>
    <scope>IDENTIFICATION</scope>
</reference>
<dbReference type="GeneID" id="110513766"/>
<evidence type="ECO:0000256" key="12">
    <source>
        <dbReference type="ARBA" id="ARBA00041872"/>
    </source>
</evidence>
<dbReference type="PROSITE" id="PS01186">
    <property type="entry name" value="EGF_2"/>
    <property type="match status" value="1"/>
</dbReference>
<feature type="compositionally biased region" description="Polar residues" evidence="16">
    <location>
        <begin position="515"/>
        <end position="524"/>
    </location>
</feature>
<keyword evidence="5 15" id="KW-0768">Sushi</keyword>
<dbReference type="SMART" id="SM00042">
    <property type="entry name" value="CUB"/>
    <property type="match status" value="1"/>
</dbReference>
<comment type="caution">
    <text evidence="14">Lacks conserved residue(s) required for the propagation of feature annotation.</text>
</comment>
<sequence>MWSVLNRNTLDSGLLSLLSDIMCVLVPSSMVLVCQRVQPTRRTTMPPHLQPRHLLPLLLHVILLCLHATAWPHDSRGVVDDKCPSSEWNHMCRDCCEYQLIQCRCPSQGARVGYSVPCCRNQLDQCDPCIIHPGCSLFENCKTCHNGTWEAKDDFFIRGRFCTDCRQGWAGGDCKTCGGVIRRAQGHIMLESYPINAHCEWRVQVEKGENVELRFSMLSLEPDHNCHYDYVELRDGDSLSSPVIGRFCGNELPPPIRTSGSRLHVLFVSDGYNNFDGFFAAFQQSSACSPSPCQHHGTCLLNPVQSFHCACLPGYTGQLCENVARSQVCVLPARPVNGELLSVYGLEDELLAVQYLCHPPYTLTGSPQRTCLPNATWSGTVPICGKVDKEPIRTSQRGADPVRRLGVCPPPARLHHGYLQLVRGSGGGPDTVDYFCNPSYILSGGSRSTCLPDGSWSGRQPLCVRACREPKVSELVRHKVVKPKAPSRKSPVHRLHTSSRHTVYDSHPPGMDPPSSGNLPSTQDPVLREIPRGFHQLYTSIEYECASSLYQHYGSPRRTCLKTGRWSGHHVSCSPVCGQLPAAFSPQNLTKIGWPWHAAIYLRSHIIRRAGSGLQTAPEEASSPWQLACSGALVTQLSVLVAAHCLVVAGVGKPQWVDPANIKVVMGIHSPGQMRTLKQLQVSSVLVHPSFDPVTLDSDLAVLKLRDKAKISERVLPVCLPKMQGGEVTATQGYATGWLLASDSRSSSKHSLDAETAQTGVVELGDVVQCERQFAQSGAPVTITDNMLCAMRHPLNPTKPCPTVSAGITIIPSPASKPSSGPSGGQGDDSVVWELLALESFGYEKWNCGPGLYTVHTRINNFKDWIQKNMK</sequence>
<dbReference type="SUPFAM" id="SSF49854">
    <property type="entry name" value="Spermadhesin, CUB domain"/>
    <property type="match status" value="1"/>
</dbReference>
<dbReference type="InterPro" id="IPR009003">
    <property type="entry name" value="Peptidase_S1_PA"/>
</dbReference>
<feature type="domain" description="EGF-like" evidence="18">
    <location>
        <begin position="284"/>
        <end position="321"/>
    </location>
</feature>
<keyword evidence="7" id="KW-0677">Repeat</keyword>
<dbReference type="Pfam" id="PF00431">
    <property type="entry name" value="CUB"/>
    <property type="match status" value="1"/>
</dbReference>
<dbReference type="SMART" id="SM00020">
    <property type="entry name" value="Tryp_SPc"/>
    <property type="match status" value="1"/>
</dbReference>
<evidence type="ECO:0000256" key="15">
    <source>
        <dbReference type="PROSITE-ProRule" id="PRU00302"/>
    </source>
</evidence>
<dbReference type="InterPro" id="IPR001254">
    <property type="entry name" value="Trypsin_dom"/>
</dbReference>
<evidence type="ECO:0000259" key="19">
    <source>
        <dbReference type="PROSITE" id="PS50240"/>
    </source>
</evidence>
<dbReference type="CDD" id="cd00054">
    <property type="entry name" value="EGF_CA"/>
    <property type="match status" value="1"/>
</dbReference>
<dbReference type="Pfam" id="PF00089">
    <property type="entry name" value="Trypsin"/>
    <property type="match status" value="1"/>
</dbReference>
<keyword evidence="4" id="KW-0721">Serine protease homolog</keyword>
<evidence type="ECO:0000256" key="5">
    <source>
        <dbReference type="ARBA" id="ARBA00022659"/>
    </source>
</evidence>
<dbReference type="Gene3D" id="2.60.120.290">
    <property type="entry name" value="Spermadhesin, CUB domain"/>
    <property type="match status" value="1"/>
</dbReference>
<gene>
    <name evidence="21" type="primary">LOC110513766</name>
</gene>
<dbReference type="PROSITE" id="PS50923">
    <property type="entry name" value="SUSHI"/>
    <property type="match status" value="3"/>
</dbReference>
<dbReference type="InterPro" id="IPR000859">
    <property type="entry name" value="CUB_dom"/>
</dbReference>
<dbReference type="PROSITE" id="PS00022">
    <property type="entry name" value="EGF_1"/>
    <property type="match status" value="1"/>
</dbReference>
<dbReference type="InterPro" id="IPR000436">
    <property type="entry name" value="Sushi_SCR_CCP_dom"/>
</dbReference>
<feature type="domain" description="Sushi" evidence="20">
    <location>
        <begin position="406"/>
        <end position="465"/>
    </location>
</feature>
<evidence type="ECO:0000256" key="6">
    <source>
        <dbReference type="ARBA" id="ARBA00022729"/>
    </source>
</evidence>
<feature type="region of interest" description="Disordered" evidence="16">
    <location>
        <begin position="481"/>
        <end position="525"/>
    </location>
</feature>
<dbReference type="GO" id="GO:0005509">
    <property type="term" value="F:calcium ion binding"/>
    <property type="evidence" value="ECO:0007669"/>
    <property type="project" value="InterPro"/>
</dbReference>
<dbReference type="Pfam" id="PF00008">
    <property type="entry name" value="EGF"/>
    <property type="match status" value="1"/>
</dbReference>
<accession>A0A8K9X2E1</accession>
<dbReference type="OrthoDB" id="6147874at2759"/>